<sequence>HTKAYKCFAENLQADHRKQAFKHALYRLGGNYCTLKDSSLCLTEAEANRVSENSATKKHIQCTFIEKEHLGFLWFEIILYKQRLIELFGSYVVTIHHRTPTLHYLSLYALAKAHFNLTKVSVHLGVVTQKGFVCGRGCYITYGSSTKTENIFWITSCGGGVEVEKARQASVMVLPCIIVKGGIIVHFSTTLLALNACLLCVVYGHHIRTKQFNESLFIKNDFKPKKAKFSLTFLQVFQLVNDVKCWAQHCVLFGGVCFATHPKNCFLGLFIVLVQTHWAALSIPLIYTDWTMRQNKNMQT</sequence>
<evidence type="ECO:0000313" key="3">
    <source>
        <dbReference type="Proteomes" id="UP000241769"/>
    </source>
</evidence>
<protein>
    <submittedName>
        <fullName evidence="2">Uncharacterized protein</fullName>
    </submittedName>
</protein>
<feature type="non-terminal residue" evidence="2">
    <location>
        <position position="1"/>
    </location>
</feature>
<keyword evidence="1" id="KW-0812">Transmembrane</keyword>
<dbReference type="InParanoid" id="A0A2P6MMM1"/>
<evidence type="ECO:0000313" key="2">
    <source>
        <dbReference type="EMBL" id="PRP72947.1"/>
    </source>
</evidence>
<comment type="caution">
    <text evidence="2">The sequence shown here is derived from an EMBL/GenBank/DDBJ whole genome shotgun (WGS) entry which is preliminary data.</text>
</comment>
<keyword evidence="3" id="KW-1185">Reference proteome</keyword>
<evidence type="ECO:0000256" key="1">
    <source>
        <dbReference type="SAM" id="Phobius"/>
    </source>
</evidence>
<gene>
    <name evidence="2" type="ORF">PROFUN_16239</name>
</gene>
<keyword evidence="1" id="KW-0472">Membrane</keyword>
<name>A0A2P6MMM1_9EUKA</name>
<dbReference type="Proteomes" id="UP000241769">
    <property type="component" value="Unassembled WGS sequence"/>
</dbReference>
<reference evidence="2 3" key="1">
    <citation type="journal article" date="2018" name="Genome Biol. Evol.">
        <title>Multiple Roots of Fruiting Body Formation in Amoebozoa.</title>
        <authorList>
            <person name="Hillmann F."/>
            <person name="Forbes G."/>
            <person name="Novohradska S."/>
            <person name="Ferling I."/>
            <person name="Riege K."/>
            <person name="Groth M."/>
            <person name="Westermann M."/>
            <person name="Marz M."/>
            <person name="Spaller T."/>
            <person name="Winckler T."/>
            <person name="Schaap P."/>
            <person name="Glockner G."/>
        </authorList>
    </citation>
    <scope>NUCLEOTIDE SEQUENCE [LARGE SCALE GENOMIC DNA]</scope>
    <source>
        <strain evidence="2 3">Jena</strain>
    </source>
</reference>
<keyword evidence="1" id="KW-1133">Transmembrane helix</keyword>
<accession>A0A2P6MMM1</accession>
<proteinExistence type="predicted"/>
<organism evidence="2 3">
    <name type="scientific">Planoprotostelium fungivorum</name>
    <dbReference type="NCBI Taxonomy" id="1890364"/>
    <lineage>
        <taxon>Eukaryota</taxon>
        <taxon>Amoebozoa</taxon>
        <taxon>Evosea</taxon>
        <taxon>Variosea</taxon>
        <taxon>Cavosteliida</taxon>
        <taxon>Cavosteliaceae</taxon>
        <taxon>Planoprotostelium</taxon>
    </lineage>
</organism>
<dbReference type="AlphaFoldDB" id="A0A2P6MMM1"/>
<feature type="transmembrane region" description="Helical" evidence="1">
    <location>
        <begin position="266"/>
        <end position="287"/>
    </location>
</feature>
<dbReference type="EMBL" id="MDYQ01000736">
    <property type="protein sequence ID" value="PRP72947.1"/>
    <property type="molecule type" value="Genomic_DNA"/>
</dbReference>